<protein>
    <submittedName>
        <fullName evidence="1">Uncharacterized protein</fullName>
    </submittedName>
</protein>
<evidence type="ECO:0000313" key="1">
    <source>
        <dbReference type="EMBL" id="QDV04707.1"/>
    </source>
</evidence>
<organism evidence="1 2">
    <name type="scientific">Saltatorellus ferox</name>
    <dbReference type="NCBI Taxonomy" id="2528018"/>
    <lineage>
        <taxon>Bacteria</taxon>
        <taxon>Pseudomonadati</taxon>
        <taxon>Planctomycetota</taxon>
        <taxon>Planctomycetia</taxon>
        <taxon>Planctomycetia incertae sedis</taxon>
        <taxon>Saltatorellus</taxon>
    </lineage>
</organism>
<reference evidence="1 2" key="1">
    <citation type="submission" date="2019-02" db="EMBL/GenBank/DDBJ databases">
        <title>Deep-cultivation of Planctomycetes and their phenomic and genomic characterization uncovers novel biology.</title>
        <authorList>
            <person name="Wiegand S."/>
            <person name="Jogler M."/>
            <person name="Boedeker C."/>
            <person name="Pinto D."/>
            <person name="Vollmers J."/>
            <person name="Rivas-Marin E."/>
            <person name="Kohn T."/>
            <person name="Peeters S.H."/>
            <person name="Heuer A."/>
            <person name="Rast P."/>
            <person name="Oberbeckmann S."/>
            <person name="Bunk B."/>
            <person name="Jeske O."/>
            <person name="Meyerdierks A."/>
            <person name="Storesund J.E."/>
            <person name="Kallscheuer N."/>
            <person name="Luecker S."/>
            <person name="Lage O.M."/>
            <person name="Pohl T."/>
            <person name="Merkel B.J."/>
            <person name="Hornburger P."/>
            <person name="Mueller R.-W."/>
            <person name="Bruemmer F."/>
            <person name="Labrenz M."/>
            <person name="Spormann A.M."/>
            <person name="Op den Camp H."/>
            <person name="Overmann J."/>
            <person name="Amann R."/>
            <person name="Jetten M.S.M."/>
            <person name="Mascher T."/>
            <person name="Medema M.H."/>
            <person name="Devos D.P."/>
            <person name="Kaster A.-K."/>
            <person name="Ovreas L."/>
            <person name="Rohde M."/>
            <person name="Galperin M.Y."/>
            <person name="Jogler C."/>
        </authorList>
    </citation>
    <scope>NUCLEOTIDE SEQUENCE [LARGE SCALE GENOMIC DNA]</scope>
    <source>
        <strain evidence="1 2">Poly30</strain>
    </source>
</reference>
<sequence length="60" mass="5781">MEYLSVQGGDGGVGAEFGQGAEAFVSDTEFMGGSGGQCGNCWPCDGFQGLGAIGTGGGQA</sequence>
<gene>
    <name evidence="1" type="ORF">Poly30_02000</name>
</gene>
<proteinExistence type="predicted"/>
<dbReference type="Proteomes" id="UP000320390">
    <property type="component" value="Chromosome"/>
</dbReference>
<dbReference type="AlphaFoldDB" id="A0A518EKT0"/>
<accession>A0A518EKT0</accession>
<dbReference type="EMBL" id="CP036434">
    <property type="protein sequence ID" value="QDV04707.1"/>
    <property type="molecule type" value="Genomic_DNA"/>
</dbReference>
<evidence type="ECO:0000313" key="2">
    <source>
        <dbReference type="Proteomes" id="UP000320390"/>
    </source>
</evidence>
<keyword evidence="2" id="KW-1185">Reference proteome</keyword>
<name>A0A518EKT0_9BACT</name>